<dbReference type="Proteomes" id="UP001148737">
    <property type="component" value="Unassembled WGS sequence"/>
</dbReference>
<evidence type="ECO:0000313" key="1">
    <source>
        <dbReference type="EMBL" id="KAJ3496239.1"/>
    </source>
</evidence>
<proteinExistence type="predicted"/>
<keyword evidence="2" id="KW-1185">Reference proteome</keyword>
<dbReference type="EMBL" id="JANAKD010000208">
    <property type="protein sequence ID" value="KAJ3496239.1"/>
    <property type="molecule type" value="Genomic_DNA"/>
</dbReference>
<gene>
    <name evidence="1" type="ORF">NLG97_g2803</name>
</gene>
<name>A0ACC1QZY6_9HYPO</name>
<protein>
    <submittedName>
        <fullName evidence="1">Uncharacterized protein</fullName>
    </submittedName>
</protein>
<accession>A0ACC1QZY6</accession>
<organism evidence="1 2">
    <name type="scientific">Lecanicillium saksenae</name>
    <dbReference type="NCBI Taxonomy" id="468837"/>
    <lineage>
        <taxon>Eukaryota</taxon>
        <taxon>Fungi</taxon>
        <taxon>Dikarya</taxon>
        <taxon>Ascomycota</taxon>
        <taxon>Pezizomycotina</taxon>
        <taxon>Sordariomycetes</taxon>
        <taxon>Hypocreomycetidae</taxon>
        <taxon>Hypocreales</taxon>
        <taxon>Cordycipitaceae</taxon>
        <taxon>Lecanicillium</taxon>
    </lineage>
</organism>
<comment type="caution">
    <text evidence="1">The sequence shown here is derived from an EMBL/GenBank/DDBJ whole genome shotgun (WGS) entry which is preliminary data.</text>
</comment>
<sequence length="537" mass="58632">MSLSLKHIPCPAGPNCSAYMCLFGGHGSDQETAEPPMGPKLNRTEQTTTPGNESDIGDSRKAIKLDSSQSTPSRSAANQTASRPAQLPSGTNPAPSQKLRSLQRPISPPAKKPISASPAPTKPEKKESLNPRLLKHSPASHEIRLKLVKMLHTEYKRLNDELKKKAQKSDHRLIFSDQALITRVLDEEEAVAVGKASVYSNVMKNNVMKYKRLNVEDWFKEREKEKPVGKKRQLDAMEGNAVIVETGLTPAQEVQLLHRILTRVDELSNHGYVSTIPTDEAVAKAKAGLDAAQGWEQCDRCAQRFQVFAGRRAEDGALASGGACNFHWGKSYFPSSAPGDRTKQPKRFLCCGQQMGDSAGCFTHPNHVFKAGDPKRLGVVLNYAATPENPTAPTDRAVCFDCEMGYTVYGMELIRLTATSWPDGAEILDVLVKPFGEILDLNSRYSGVFPNDLAQAEEWRPGDALVPSPVEEDDASSEDGQVSKRKLKIVSSPAVARNLLFSLISPSTPLIGHGLENDLNAVRVVHPTLIDTVLLTS</sequence>
<evidence type="ECO:0000313" key="2">
    <source>
        <dbReference type="Proteomes" id="UP001148737"/>
    </source>
</evidence>
<reference evidence="1" key="1">
    <citation type="submission" date="2022-07" db="EMBL/GenBank/DDBJ databases">
        <title>Genome Sequence of Lecanicillium saksenae.</title>
        <authorList>
            <person name="Buettner E."/>
        </authorList>
    </citation>
    <scope>NUCLEOTIDE SEQUENCE</scope>
    <source>
        <strain evidence="1">VT-O1</strain>
    </source>
</reference>